<sequence length="683" mass="75846">MTTPRAGSLLKLRTARNKHVHPHSKLCPYCPAKFAHASLLNRHLRIHPDIPLRCCDTYEAQFTSDSVLSRHQRRCNILYNHSRRDACVSCVELKIKCDRLDPCFKCKARKISCVKPNGGVSGQDAASSPSVGSCPSLPTSLSPFSDCPVMACDTPSCGQEVVPSETSALSESPPSEPSLDGVSNTDARHDVMPVIASASAGDMLESLFSGVFSATSWIGMGIKTESVESEFPLASMARAPGSNSLGDLGPSPPFTATESRSSPSVLGNPTTDIESQHYLDLFFSSFSSQIPIVHAPTFRAQVKSPVLLSAMQACGALYVRTRKASTFITTTLTSARDALIQDFAKNPADSMDQIQLILAVVLLQTIGLFHQQPDQRVSSSIYHGMLVMMIRRTGLISKISLWTPGNLTQVPLEYLWSEWVMNEMTKRAIMWSYIHDCCQGIYFALPPSYDASELTLSLPCEDSLWQAASPTEWFMALQGASPYGSIQSRLIGIYIPDSLAALEDSSLLPIPRPLNPFAHFILIHAILRRLFFACSEGRKVSTDGDCQPEEIILEIQRLQFALHNWFQSYLVAPETLDSLPGEEPLFVHNVLPFYWLAQVALLAYQEGLPPFQPNSPDNLKVEVRFKLVKQWLKHIRAFLKSNDEAPTLFWDELMRLRLKSWQMEFESDFLEDQDGLLGFFAES</sequence>
<dbReference type="Proteomes" id="UP000054477">
    <property type="component" value="Unassembled WGS sequence"/>
</dbReference>
<evidence type="ECO:0000256" key="7">
    <source>
        <dbReference type="PROSITE-ProRule" id="PRU00042"/>
    </source>
</evidence>
<dbReference type="InterPro" id="IPR036864">
    <property type="entry name" value="Zn2-C6_fun-type_DNA-bd_sf"/>
</dbReference>
<feature type="domain" description="C2H2-type" evidence="10">
    <location>
        <begin position="25"/>
        <end position="47"/>
    </location>
</feature>
<dbReference type="GO" id="GO:0000785">
    <property type="term" value="C:chromatin"/>
    <property type="evidence" value="ECO:0007669"/>
    <property type="project" value="TreeGrafter"/>
</dbReference>
<feature type="region of interest" description="Disordered" evidence="8">
    <location>
        <begin position="242"/>
        <end position="267"/>
    </location>
</feature>
<reference evidence="11 12" key="1">
    <citation type="submission" date="2014-04" db="EMBL/GenBank/DDBJ databases">
        <authorList>
            <consortium name="DOE Joint Genome Institute"/>
            <person name="Kuo A."/>
            <person name="Kohler A."/>
            <person name="Nagy L.G."/>
            <person name="Floudas D."/>
            <person name="Copeland A."/>
            <person name="Barry K.W."/>
            <person name="Cichocki N."/>
            <person name="Veneault-Fourrey C."/>
            <person name="LaButti K."/>
            <person name="Lindquist E.A."/>
            <person name="Lipzen A."/>
            <person name="Lundell T."/>
            <person name="Morin E."/>
            <person name="Murat C."/>
            <person name="Sun H."/>
            <person name="Tunlid A."/>
            <person name="Henrissat B."/>
            <person name="Grigoriev I.V."/>
            <person name="Hibbett D.S."/>
            <person name="Martin F."/>
            <person name="Nordberg H.P."/>
            <person name="Cantor M.N."/>
            <person name="Hua S.X."/>
        </authorList>
    </citation>
    <scope>NUCLEOTIDE SEQUENCE [LARGE SCALE GENOMIC DNA]</scope>
    <source>
        <strain evidence="11 12">LaAM-08-1</strain>
    </source>
</reference>
<name>A0A0C9YFX2_9AGAR</name>
<dbReference type="InterPro" id="IPR036236">
    <property type="entry name" value="Znf_C2H2_sf"/>
</dbReference>
<dbReference type="PANTHER" id="PTHR40626:SF11">
    <property type="entry name" value="ZINC FINGER PROTEIN YPR022C"/>
    <property type="match status" value="1"/>
</dbReference>
<dbReference type="SMART" id="SM00066">
    <property type="entry name" value="GAL4"/>
    <property type="match status" value="1"/>
</dbReference>
<dbReference type="Gene3D" id="3.30.160.60">
    <property type="entry name" value="Classic Zinc Finger"/>
    <property type="match status" value="1"/>
</dbReference>
<proteinExistence type="predicted"/>
<dbReference type="Pfam" id="PF00172">
    <property type="entry name" value="Zn_clus"/>
    <property type="match status" value="1"/>
</dbReference>
<dbReference type="InterPro" id="IPR051059">
    <property type="entry name" value="VerF-like"/>
</dbReference>
<dbReference type="CDD" id="cd00067">
    <property type="entry name" value="GAL4"/>
    <property type="match status" value="1"/>
</dbReference>
<evidence type="ECO:0008006" key="13">
    <source>
        <dbReference type="Google" id="ProtNLM"/>
    </source>
</evidence>
<dbReference type="SUPFAM" id="SSF57701">
    <property type="entry name" value="Zn2/Cys6 DNA-binding domain"/>
    <property type="match status" value="1"/>
</dbReference>
<dbReference type="GO" id="GO:0005634">
    <property type="term" value="C:nucleus"/>
    <property type="evidence" value="ECO:0007669"/>
    <property type="project" value="UniProtKB-SubCell"/>
</dbReference>
<evidence type="ECO:0000313" key="11">
    <source>
        <dbReference type="EMBL" id="KIK09322.1"/>
    </source>
</evidence>
<evidence type="ECO:0000256" key="1">
    <source>
        <dbReference type="ARBA" id="ARBA00004123"/>
    </source>
</evidence>
<dbReference type="InterPro" id="IPR013087">
    <property type="entry name" value="Znf_C2H2_type"/>
</dbReference>
<dbReference type="STRING" id="1095629.A0A0C9YFX2"/>
<dbReference type="GO" id="GO:0008270">
    <property type="term" value="F:zinc ion binding"/>
    <property type="evidence" value="ECO:0007669"/>
    <property type="project" value="UniProtKB-KW"/>
</dbReference>
<evidence type="ECO:0000259" key="9">
    <source>
        <dbReference type="PROSITE" id="PS50048"/>
    </source>
</evidence>
<feature type="domain" description="Zn(2)-C6 fungal-type" evidence="9">
    <location>
        <begin position="86"/>
        <end position="115"/>
    </location>
</feature>
<dbReference type="CDD" id="cd12148">
    <property type="entry name" value="fungal_TF_MHR"/>
    <property type="match status" value="1"/>
</dbReference>
<keyword evidence="5" id="KW-0862">Zinc</keyword>
<keyword evidence="2" id="KW-0479">Metal-binding</keyword>
<keyword evidence="4 7" id="KW-0863">Zinc-finger</keyword>
<evidence type="ECO:0000256" key="3">
    <source>
        <dbReference type="ARBA" id="ARBA00022737"/>
    </source>
</evidence>
<evidence type="ECO:0000256" key="6">
    <source>
        <dbReference type="ARBA" id="ARBA00023242"/>
    </source>
</evidence>
<dbReference type="EMBL" id="KN838539">
    <property type="protein sequence ID" value="KIK09322.1"/>
    <property type="molecule type" value="Genomic_DNA"/>
</dbReference>
<organism evidence="11 12">
    <name type="scientific">Laccaria amethystina LaAM-08-1</name>
    <dbReference type="NCBI Taxonomy" id="1095629"/>
    <lineage>
        <taxon>Eukaryota</taxon>
        <taxon>Fungi</taxon>
        <taxon>Dikarya</taxon>
        <taxon>Basidiomycota</taxon>
        <taxon>Agaricomycotina</taxon>
        <taxon>Agaricomycetes</taxon>
        <taxon>Agaricomycetidae</taxon>
        <taxon>Agaricales</taxon>
        <taxon>Agaricineae</taxon>
        <taxon>Hydnangiaceae</taxon>
        <taxon>Laccaria</taxon>
    </lineage>
</organism>
<keyword evidence="6" id="KW-0539">Nucleus</keyword>
<evidence type="ECO:0000313" key="12">
    <source>
        <dbReference type="Proteomes" id="UP000054477"/>
    </source>
</evidence>
<evidence type="ECO:0000256" key="4">
    <source>
        <dbReference type="ARBA" id="ARBA00022771"/>
    </source>
</evidence>
<dbReference type="OrthoDB" id="1405595at2759"/>
<evidence type="ECO:0000256" key="2">
    <source>
        <dbReference type="ARBA" id="ARBA00022723"/>
    </source>
</evidence>
<dbReference type="PROSITE" id="PS50048">
    <property type="entry name" value="ZN2_CY6_FUNGAL_2"/>
    <property type="match status" value="1"/>
</dbReference>
<gene>
    <name evidence="11" type="ORF">K443DRAFT_83566</name>
</gene>
<dbReference type="PANTHER" id="PTHR40626">
    <property type="entry name" value="MIP31509P"/>
    <property type="match status" value="1"/>
</dbReference>
<dbReference type="AlphaFoldDB" id="A0A0C9YFX2"/>
<dbReference type="GO" id="GO:0000981">
    <property type="term" value="F:DNA-binding transcription factor activity, RNA polymerase II-specific"/>
    <property type="evidence" value="ECO:0007669"/>
    <property type="project" value="InterPro"/>
</dbReference>
<dbReference type="GO" id="GO:0000978">
    <property type="term" value="F:RNA polymerase II cis-regulatory region sequence-specific DNA binding"/>
    <property type="evidence" value="ECO:0007669"/>
    <property type="project" value="InterPro"/>
</dbReference>
<dbReference type="Pfam" id="PF04082">
    <property type="entry name" value="Fungal_trans"/>
    <property type="match status" value="1"/>
</dbReference>
<protein>
    <recommendedName>
        <fullName evidence="13">Zn(2)-C6 fungal-type domain-containing protein</fullName>
    </recommendedName>
</protein>
<dbReference type="SUPFAM" id="SSF57667">
    <property type="entry name" value="beta-beta-alpha zinc fingers"/>
    <property type="match status" value="1"/>
</dbReference>
<keyword evidence="3" id="KW-0677">Repeat</keyword>
<feature type="region of interest" description="Disordered" evidence="8">
    <location>
        <begin position="163"/>
        <end position="185"/>
    </location>
</feature>
<evidence type="ECO:0000259" key="10">
    <source>
        <dbReference type="PROSITE" id="PS50157"/>
    </source>
</evidence>
<dbReference type="Gene3D" id="4.10.240.10">
    <property type="entry name" value="Zn(2)-C6 fungal-type DNA-binding domain"/>
    <property type="match status" value="1"/>
</dbReference>
<evidence type="ECO:0000256" key="5">
    <source>
        <dbReference type="ARBA" id="ARBA00022833"/>
    </source>
</evidence>
<dbReference type="InterPro" id="IPR007219">
    <property type="entry name" value="XnlR_reg_dom"/>
</dbReference>
<feature type="compositionally biased region" description="Polar residues" evidence="8">
    <location>
        <begin position="254"/>
        <end position="267"/>
    </location>
</feature>
<keyword evidence="12" id="KW-1185">Reference proteome</keyword>
<comment type="subcellular location">
    <subcellularLocation>
        <location evidence="1">Nucleus</location>
    </subcellularLocation>
</comment>
<dbReference type="PROSITE" id="PS00028">
    <property type="entry name" value="ZINC_FINGER_C2H2_1"/>
    <property type="match status" value="1"/>
</dbReference>
<feature type="compositionally biased region" description="Low complexity" evidence="8">
    <location>
        <begin position="163"/>
        <end position="173"/>
    </location>
</feature>
<dbReference type="HOGENOM" id="CLU_364478_0_0_1"/>
<dbReference type="PROSITE" id="PS50157">
    <property type="entry name" value="ZINC_FINGER_C2H2_2"/>
    <property type="match status" value="1"/>
</dbReference>
<accession>A0A0C9YFX2</accession>
<evidence type="ECO:0000256" key="8">
    <source>
        <dbReference type="SAM" id="MobiDB-lite"/>
    </source>
</evidence>
<dbReference type="GO" id="GO:0006351">
    <property type="term" value="P:DNA-templated transcription"/>
    <property type="evidence" value="ECO:0007669"/>
    <property type="project" value="InterPro"/>
</dbReference>
<dbReference type="InterPro" id="IPR001138">
    <property type="entry name" value="Zn2Cys6_DnaBD"/>
</dbReference>
<reference evidence="12" key="2">
    <citation type="submission" date="2015-01" db="EMBL/GenBank/DDBJ databases">
        <title>Evolutionary Origins and Diversification of the Mycorrhizal Mutualists.</title>
        <authorList>
            <consortium name="DOE Joint Genome Institute"/>
            <consortium name="Mycorrhizal Genomics Consortium"/>
            <person name="Kohler A."/>
            <person name="Kuo A."/>
            <person name="Nagy L.G."/>
            <person name="Floudas D."/>
            <person name="Copeland A."/>
            <person name="Barry K.W."/>
            <person name="Cichocki N."/>
            <person name="Veneault-Fourrey C."/>
            <person name="LaButti K."/>
            <person name="Lindquist E.A."/>
            <person name="Lipzen A."/>
            <person name="Lundell T."/>
            <person name="Morin E."/>
            <person name="Murat C."/>
            <person name="Riley R."/>
            <person name="Ohm R."/>
            <person name="Sun H."/>
            <person name="Tunlid A."/>
            <person name="Henrissat B."/>
            <person name="Grigoriev I.V."/>
            <person name="Hibbett D.S."/>
            <person name="Martin F."/>
        </authorList>
    </citation>
    <scope>NUCLEOTIDE SEQUENCE [LARGE SCALE GENOMIC DNA]</scope>
    <source>
        <strain evidence="12">LaAM-08-1</strain>
    </source>
</reference>